<accession>A0A2M8CBK5</accession>
<sequence length="64" mass="7865">MRRKDKEIIDQKVMVSIIKRSSVCRVAMCWQDEPYIIPMNFGYSENYLYFIIPKMFWKKQLLLK</sequence>
<dbReference type="Gene3D" id="2.30.110.10">
    <property type="entry name" value="Electron Transport, Fmn-binding Protein, Chain A"/>
    <property type="match status" value="1"/>
</dbReference>
<dbReference type="EMBL" id="PFIP01000030">
    <property type="protein sequence ID" value="PIX34979.1"/>
    <property type="molecule type" value="Genomic_DNA"/>
</dbReference>
<dbReference type="Proteomes" id="UP000230646">
    <property type="component" value="Unassembled WGS sequence"/>
</dbReference>
<evidence type="ECO:0000313" key="5">
    <source>
        <dbReference type="Proteomes" id="UP000182763"/>
    </source>
</evidence>
<comment type="caution">
    <text evidence="1">The sequence shown here is derived from an EMBL/GenBank/DDBJ whole genome shotgun (WGS) entry which is preliminary data.</text>
</comment>
<dbReference type="SUPFAM" id="SSF50475">
    <property type="entry name" value="FMN-binding split barrel"/>
    <property type="match status" value="1"/>
</dbReference>
<evidence type="ECO:0008006" key="8">
    <source>
        <dbReference type="Google" id="ProtNLM"/>
    </source>
</evidence>
<protein>
    <recommendedName>
        <fullName evidence="8">Pyridoxamine 5'-phosphate oxidase putative domain-containing protein</fullName>
    </recommendedName>
</protein>
<evidence type="ECO:0000313" key="1">
    <source>
        <dbReference type="EMBL" id="OIP68927.1"/>
    </source>
</evidence>
<organism evidence="1 5">
    <name type="scientific">Candidatus Infernicultor aquiphilus</name>
    <dbReference type="NCBI Taxonomy" id="1805029"/>
    <lineage>
        <taxon>Bacteria</taxon>
        <taxon>Pseudomonadati</taxon>
        <taxon>Atribacterota</taxon>
        <taxon>Candidatus Phoenicimicrobiia</taxon>
        <taxon>Candidatus Pheonicimicrobiales</taxon>
        <taxon>Candidatus Phoenicimicrobiaceae</taxon>
        <taxon>Candidatus Infernicultor</taxon>
    </lineage>
</organism>
<dbReference type="Proteomes" id="UP000228560">
    <property type="component" value="Unassembled WGS sequence"/>
</dbReference>
<evidence type="ECO:0000313" key="2">
    <source>
        <dbReference type="EMBL" id="PIX34979.1"/>
    </source>
</evidence>
<proteinExistence type="predicted"/>
<reference evidence="6 7" key="3">
    <citation type="submission" date="2017-09" db="EMBL/GenBank/DDBJ databases">
        <title>Depth-based differentiation of microbial function through sediment-hosted aquifers and enrichment of novel symbionts in the deep terrestrial subsurface.</title>
        <authorList>
            <person name="Probst A.J."/>
            <person name="Ladd B."/>
            <person name="Jarett J.K."/>
            <person name="Geller-Mcgrath D.E."/>
            <person name="Sieber C.M."/>
            <person name="Emerson J.B."/>
            <person name="Anantharaman K."/>
            <person name="Thomas B.C."/>
            <person name="Malmstrom R."/>
            <person name="Stieglmeier M."/>
            <person name="Klingl A."/>
            <person name="Woyke T."/>
            <person name="Ryan C.M."/>
            <person name="Banfield J.F."/>
        </authorList>
    </citation>
    <scope>NUCLEOTIDE SEQUENCE [LARGE SCALE GENOMIC DNA]</scope>
    <source>
        <strain evidence="3">CG_4_10_14_3_um_filter_34_13</strain>
        <strain evidence="4">CG_4_9_14_3_um_filter_33_16</strain>
    </source>
</reference>
<dbReference type="EMBL" id="MNYY01000112">
    <property type="protein sequence ID" value="OIP68927.1"/>
    <property type="molecule type" value="Genomic_DNA"/>
</dbReference>
<dbReference type="EMBL" id="PFTV01000126">
    <property type="protein sequence ID" value="PJB56409.1"/>
    <property type="molecule type" value="Genomic_DNA"/>
</dbReference>
<accession>A0A2M7KA21</accession>
<reference evidence="2" key="2">
    <citation type="submission" date="2017-09" db="EMBL/GenBank/DDBJ databases">
        <title>Depth-based differentiation of microbial function through sediment-hosted aquifers and enrichment of novel symbionts in the deep terrestrial subsurface.</title>
        <authorList>
            <person name="Probst A.J."/>
            <person name="Ladd B."/>
            <person name="Jarett J.K."/>
            <person name="Geller-Mcgrath D.E."/>
            <person name="Sieber C.M.K."/>
            <person name="Emerson J.B."/>
            <person name="Anantharaman K."/>
            <person name="Thomas B.C."/>
            <person name="Malmstrom R."/>
            <person name="Stieglmeier M."/>
            <person name="Klingl A."/>
            <person name="Woyke T."/>
            <person name="Ryan C.M."/>
            <person name="Banfield J.F."/>
        </authorList>
    </citation>
    <scope>NUCLEOTIDE SEQUENCE</scope>
    <source>
        <strain evidence="2">CG_4_8_14_3_um_filter_34_18</strain>
    </source>
</reference>
<accession>A0A1J5GJW5</accession>
<dbReference type="Proteomes" id="UP000182763">
    <property type="component" value="Unassembled WGS sequence"/>
</dbReference>
<dbReference type="AlphaFoldDB" id="A0A1J5GJW5"/>
<dbReference type="RefSeq" id="WP_406608170.1">
    <property type="nucleotide sequence ID" value="NZ_PFKO01000312.1"/>
</dbReference>
<reference evidence="1 5" key="1">
    <citation type="journal article" date="2016" name="Environ. Microbiol.">
        <title>Genomic resolution of a cold subsurface aquifer community provides metabolic insights for novel microbes adapted to high CO concentrations.</title>
        <authorList>
            <person name="Probst A.J."/>
            <person name="Castelle C.J."/>
            <person name="Singh A."/>
            <person name="Brown C.T."/>
            <person name="Anantharaman K."/>
            <person name="Sharon I."/>
            <person name="Hug L.A."/>
            <person name="Burstein D."/>
            <person name="Emerson J.B."/>
            <person name="Thomas B.C."/>
            <person name="Banfield J.F."/>
        </authorList>
    </citation>
    <scope>NUCLEOTIDE SEQUENCE [LARGE SCALE GENOMIC DNA]</scope>
    <source>
        <strain evidence="1">CG2_30_33_13</strain>
    </source>
</reference>
<name>A0A1J5GJW5_9BACT</name>
<dbReference type="Proteomes" id="UP000231493">
    <property type="component" value="Unassembled WGS sequence"/>
</dbReference>
<evidence type="ECO:0000313" key="6">
    <source>
        <dbReference type="Proteomes" id="UP000228560"/>
    </source>
</evidence>
<gene>
    <name evidence="1" type="ORF">AUK42_05910</name>
    <name evidence="4" type="ORF">CO097_05240</name>
    <name evidence="3" type="ORF">COZ07_08455</name>
    <name evidence="2" type="ORF">COZ58_01880</name>
</gene>
<dbReference type="Pfam" id="PF12900">
    <property type="entry name" value="Pyridox_ox_2"/>
    <property type="match status" value="1"/>
</dbReference>
<accession>A0A2M7PM43</accession>
<evidence type="ECO:0000313" key="3">
    <source>
        <dbReference type="EMBL" id="PIY31669.1"/>
    </source>
</evidence>
<dbReference type="InterPro" id="IPR024747">
    <property type="entry name" value="Pyridox_Oxase-rel"/>
</dbReference>
<dbReference type="InterPro" id="IPR012349">
    <property type="entry name" value="Split_barrel_FMN-bd"/>
</dbReference>
<evidence type="ECO:0000313" key="7">
    <source>
        <dbReference type="Proteomes" id="UP000230646"/>
    </source>
</evidence>
<dbReference type="STRING" id="1805029.AUK42_05910"/>
<evidence type="ECO:0000313" key="4">
    <source>
        <dbReference type="EMBL" id="PJB56409.1"/>
    </source>
</evidence>
<dbReference type="EMBL" id="PFKO01000312">
    <property type="protein sequence ID" value="PIY31669.1"/>
    <property type="molecule type" value="Genomic_DNA"/>
</dbReference>